<sequence length="276" mass="30629">MSFYLTLENLLLRFSPDAIKYLIANSRIKKQLDDWEHAPEFSDIRRLEENVLKTYIESEWVRAKELDEKLNKLTASLSIAVTVGSVVAKAIFDGLESSPLKTIALILSSLSMALFLFGAVIGFNGLRPKPRFGYGARYLRILAEGGHDAVREMWRAASGFQVTNTIRSNQAIVAITFIRNGVVFFTLSIFLSLFAKSSSSDYSVGQLKESVSVRSMAESDPVGDKRFSEGEAEFEPSMTEGVRPLVTFKSVGISDHGSYCNVLSPFGCPVLTLQFR</sequence>
<feature type="transmembrane region" description="Helical" evidence="1">
    <location>
        <begin position="73"/>
        <end position="91"/>
    </location>
</feature>
<keyword evidence="4" id="KW-1185">Reference proteome</keyword>
<evidence type="ECO:0000313" key="2">
    <source>
        <dbReference type="EMBL" id="KAB0497180.1"/>
    </source>
</evidence>
<feature type="transmembrane region" description="Helical" evidence="1">
    <location>
        <begin position="171"/>
        <end position="194"/>
    </location>
</feature>
<dbReference type="EMBL" id="LT629746">
    <property type="protein sequence ID" value="SDT67270.1"/>
    <property type="molecule type" value="Genomic_DNA"/>
</dbReference>
<dbReference type="AlphaFoldDB" id="A0A1H2C9W6"/>
<gene>
    <name evidence="2" type="ORF">F7R14_27970</name>
    <name evidence="3" type="ORF">SAMN04490191_6135</name>
</gene>
<evidence type="ECO:0000313" key="4">
    <source>
        <dbReference type="Proteomes" id="UP000182814"/>
    </source>
</evidence>
<reference evidence="4" key="1">
    <citation type="submission" date="2016-10" db="EMBL/GenBank/DDBJ databases">
        <authorList>
            <person name="Varghese N."/>
            <person name="Submissions S."/>
        </authorList>
    </citation>
    <scope>NUCLEOTIDE SEQUENCE [LARGE SCALE GENOMIC DNA]</scope>
    <source>
        <strain evidence="4">BS3782</strain>
    </source>
</reference>
<organism evidence="3 4">
    <name type="scientific">Pseudomonas lini</name>
    <dbReference type="NCBI Taxonomy" id="163011"/>
    <lineage>
        <taxon>Bacteria</taxon>
        <taxon>Pseudomonadati</taxon>
        <taxon>Pseudomonadota</taxon>
        <taxon>Gammaproteobacteria</taxon>
        <taxon>Pseudomonadales</taxon>
        <taxon>Pseudomonadaceae</taxon>
        <taxon>Pseudomonas</taxon>
    </lineage>
</organism>
<evidence type="ECO:0000313" key="3">
    <source>
        <dbReference type="EMBL" id="SDT67270.1"/>
    </source>
</evidence>
<reference evidence="3" key="2">
    <citation type="submission" date="2016-10" db="EMBL/GenBank/DDBJ databases">
        <authorList>
            <person name="de Groot N.N."/>
        </authorList>
    </citation>
    <scope>NUCLEOTIDE SEQUENCE [LARGE SCALE GENOMIC DNA]</scope>
    <source>
        <strain evidence="3">BS3782</strain>
    </source>
</reference>
<accession>A0A1H2C9W6</accession>
<dbReference type="Proteomes" id="UP000434925">
    <property type="component" value="Unassembled WGS sequence"/>
</dbReference>
<keyword evidence="1" id="KW-1133">Transmembrane helix</keyword>
<evidence type="ECO:0000256" key="1">
    <source>
        <dbReference type="SAM" id="Phobius"/>
    </source>
</evidence>
<dbReference type="RefSeq" id="WP_151152265.1">
    <property type="nucleotide sequence ID" value="NZ_JYLB01000002.1"/>
</dbReference>
<evidence type="ECO:0000313" key="5">
    <source>
        <dbReference type="Proteomes" id="UP000434925"/>
    </source>
</evidence>
<name>A0A1H2C9W6_9PSED</name>
<proteinExistence type="predicted"/>
<dbReference type="EMBL" id="VZPO01000014">
    <property type="protein sequence ID" value="KAB0497180.1"/>
    <property type="molecule type" value="Genomic_DNA"/>
</dbReference>
<feature type="transmembrane region" description="Helical" evidence="1">
    <location>
        <begin position="103"/>
        <end position="123"/>
    </location>
</feature>
<keyword evidence="1" id="KW-0812">Transmembrane</keyword>
<protein>
    <submittedName>
        <fullName evidence="3">Uncharacterized protein</fullName>
    </submittedName>
</protein>
<keyword evidence="1" id="KW-0472">Membrane</keyword>
<dbReference type="Proteomes" id="UP000182814">
    <property type="component" value="Chromosome I"/>
</dbReference>
<reference evidence="2 5" key="3">
    <citation type="submission" date="2019-09" db="EMBL/GenBank/DDBJ databases">
        <title>Draft genome sequences of 48 bacterial type strains from the CCUG.</title>
        <authorList>
            <person name="Tunovic T."/>
            <person name="Pineiro-Iglesias B."/>
            <person name="Unosson C."/>
            <person name="Inganas E."/>
            <person name="Ohlen M."/>
            <person name="Cardew S."/>
            <person name="Jensie-Markopoulos S."/>
            <person name="Salva-Serra F."/>
            <person name="Jaen-Luchoro D."/>
            <person name="Karlsson R."/>
            <person name="Svensson-Stadler L."/>
            <person name="Chun J."/>
            <person name="Moore E."/>
        </authorList>
    </citation>
    <scope>NUCLEOTIDE SEQUENCE [LARGE SCALE GENOMIC DNA]</scope>
    <source>
        <strain evidence="2 5">CCUG 51522</strain>
    </source>
</reference>